<dbReference type="InterPro" id="IPR015424">
    <property type="entry name" value="PyrdxlP-dep_Trfase"/>
</dbReference>
<dbReference type="GO" id="GO:0006520">
    <property type="term" value="P:amino acid metabolic process"/>
    <property type="evidence" value="ECO:0007669"/>
    <property type="project" value="InterPro"/>
</dbReference>
<dbReference type="PANTHER" id="PTHR48097">
    <property type="entry name" value="L-THREONINE ALDOLASE-RELATED"/>
    <property type="match status" value="1"/>
</dbReference>
<protein>
    <submittedName>
        <fullName evidence="5">Low specificity L-threonine aldolase</fullName>
        <ecNumber evidence="5">4.1.2.48</ecNumber>
    </submittedName>
</protein>
<dbReference type="Gene3D" id="3.40.640.10">
    <property type="entry name" value="Type I PLP-dependent aspartate aminotransferase-like (Major domain)"/>
    <property type="match status" value="1"/>
</dbReference>
<dbReference type="Pfam" id="PF01212">
    <property type="entry name" value="Beta_elim_lyase"/>
    <property type="match status" value="1"/>
</dbReference>
<comment type="similarity">
    <text evidence="2">Belongs to the threonine aldolase family.</text>
</comment>
<sequence>MKAFASDNYSGIHPEILEAIQHANNYHEVSYGADRFTQQANEQFESLFGPVKVLYAFNGTGANVIALKCCTLPFHSIICTDTAHIQVDECGAPVQSTGCTLIPLRSADGKLTPEMIRPLLKAKGNVHHNQPKVISISQSTELGTVYSLQELRLLCDFAHANDLYVHLDGARISNAVAALGVDFKTATVDCGVDIMSFGGTKNGLMIGEAVLIFNEELKMHAEFYQKQSAQLGSKNRFIAVQFLALLKHDLWYRMASHANNMAQLLAAEISRIPEVKITRSVDANAVFAIIPEKAIEPLQKLYPFYIWDENTLELRWMCSFDTTTEDIMNFVSALKHIIAPSRT</sequence>
<organism evidence="5">
    <name type="scientific">bioreactor metagenome</name>
    <dbReference type="NCBI Taxonomy" id="1076179"/>
    <lineage>
        <taxon>unclassified sequences</taxon>
        <taxon>metagenomes</taxon>
        <taxon>ecological metagenomes</taxon>
    </lineage>
</organism>
<dbReference type="CDD" id="cd06502">
    <property type="entry name" value="TA_like"/>
    <property type="match status" value="1"/>
</dbReference>
<dbReference type="SUPFAM" id="SSF53383">
    <property type="entry name" value="PLP-dependent transferases"/>
    <property type="match status" value="1"/>
</dbReference>
<comment type="cofactor">
    <cofactor evidence="1">
        <name>pyridoxal 5'-phosphate</name>
        <dbReference type="ChEBI" id="CHEBI:597326"/>
    </cofactor>
</comment>
<evidence type="ECO:0000313" key="5">
    <source>
        <dbReference type="EMBL" id="MPM14471.1"/>
    </source>
</evidence>
<dbReference type="GO" id="GO:0016829">
    <property type="term" value="F:lyase activity"/>
    <property type="evidence" value="ECO:0007669"/>
    <property type="project" value="UniProtKB-KW"/>
</dbReference>
<dbReference type="InterPro" id="IPR015421">
    <property type="entry name" value="PyrdxlP-dep_Trfase_major"/>
</dbReference>
<dbReference type="Gene3D" id="3.90.1150.10">
    <property type="entry name" value="Aspartate Aminotransferase, domain 1"/>
    <property type="match status" value="1"/>
</dbReference>
<proteinExistence type="inferred from homology"/>
<dbReference type="InterPro" id="IPR015422">
    <property type="entry name" value="PyrdxlP-dep_Trfase_small"/>
</dbReference>
<evidence type="ECO:0000259" key="4">
    <source>
        <dbReference type="Pfam" id="PF01212"/>
    </source>
</evidence>
<evidence type="ECO:0000256" key="2">
    <source>
        <dbReference type="ARBA" id="ARBA00006966"/>
    </source>
</evidence>
<feature type="domain" description="Aromatic amino acid beta-eliminating lyase/threonine aldolase" evidence="4">
    <location>
        <begin position="4"/>
        <end position="290"/>
    </location>
</feature>
<dbReference type="InterPro" id="IPR001597">
    <property type="entry name" value="ArAA_b-elim_lyase/Thr_aldolase"/>
</dbReference>
<reference evidence="5" key="1">
    <citation type="submission" date="2019-08" db="EMBL/GenBank/DDBJ databases">
        <authorList>
            <person name="Kucharzyk K."/>
            <person name="Murdoch R.W."/>
            <person name="Higgins S."/>
            <person name="Loffler F."/>
        </authorList>
    </citation>
    <scope>NUCLEOTIDE SEQUENCE</scope>
</reference>
<comment type="caution">
    <text evidence="5">The sequence shown here is derived from an EMBL/GenBank/DDBJ whole genome shotgun (WGS) entry which is preliminary data.</text>
</comment>
<keyword evidence="3" id="KW-0663">Pyridoxal phosphate</keyword>
<gene>
    <name evidence="5" type="primary">ltaE_8</name>
    <name evidence="5" type="ORF">SDC9_60834</name>
</gene>
<name>A0A644XFD8_9ZZZZ</name>
<keyword evidence="5" id="KW-0456">Lyase</keyword>
<dbReference type="AlphaFoldDB" id="A0A644XFD8"/>
<dbReference type="EC" id="4.1.2.48" evidence="5"/>
<evidence type="ECO:0000256" key="1">
    <source>
        <dbReference type="ARBA" id="ARBA00001933"/>
    </source>
</evidence>
<dbReference type="EMBL" id="VSSQ01002285">
    <property type="protein sequence ID" value="MPM14471.1"/>
    <property type="molecule type" value="Genomic_DNA"/>
</dbReference>
<dbReference type="PANTHER" id="PTHR48097:SF5">
    <property type="entry name" value="LOW SPECIFICITY L-THREONINE ALDOLASE"/>
    <property type="match status" value="1"/>
</dbReference>
<evidence type="ECO:0000256" key="3">
    <source>
        <dbReference type="ARBA" id="ARBA00022898"/>
    </source>
</evidence>
<accession>A0A644XFD8</accession>